<keyword evidence="2" id="KW-1185">Reference proteome</keyword>
<comment type="caution">
    <text evidence="1">The sequence shown here is derived from an EMBL/GenBank/DDBJ whole genome shotgun (WGS) entry which is preliminary data.</text>
</comment>
<dbReference type="EMBL" id="CM039171">
    <property type="protein sequence ID" value="KAH9791177.1"/>
    <property type="molecule type" value="Genomic_DNA"/>
</dbReference>
<reference evidence="2" key="1">
    <citation type="journal article" date="2023" name="Hortic. Res.">
        <title>A chromosome-level phased genome enabling allele-level studies in sweet orange: a case study on citrus Huanglongbing tolerance.</title>
        <authorList>
            <person name="Wu B."/>
            <person name="Yu Q."/>
            <person name="Deng Z."/>
            <person name="Duan Y."/>
            <person name="Luo F."/>
            <person name="Gmitter F. Jr."/>
        </authorList>
    </citation>
    <scope>NUCLEOTIDE SEQUENCE [LARGE SCALE GENOMIC DNA]</scope>
    <source>
        <strain evidence="2">cv. Valencia</strain>
    </source>
</reference>
<proteinExistence type="predicted"/>
<dbReference type="Proteomes" id="UP000829398">
    <property type="component" value="Chromosome 2"/>
</dbReference>
<protein>
    <submittedName>
        <fullName evidence="1">Protein DMP7</fullName>
    </submittedName>
</protein>
<gene>
    <name evidence="1" type="ORF">KPL71_003639</name>
</gene>
<evidence type="ECO:0000313" key="2">
    <source>
        <dbReference type="Proteomes" id="UP000829398"/>
    </source>
</evidence>
<sequence>MAIGVGGADGWVCVMEPYLMVAVRLMAVGGGGCRWLAPSQSPRLRKRIRVMDVRTNLRQQQQLPLLENAPKAQKTPAQKTIRKTFKGTAHLARLLPTGSVLTFQILSPILTHQGRCPTHASRVITLGLLALCGVSCFILRLTDSFRDERGKVRYGLATFRGLWVIDTSLKLAPEEKAQYQLKFIDLFHAFASILVFATIALFDKNVVNCFFPTPSEEAKELLMRVPIGIGIACSILFVLFPSKRHGIGCPLSKH</sequence>
<organism evidence="1 2">
    <name type="scientific">Citrus sinensis</name>
    <name type="common">Sweet orange</name>
    <name type="synonym">Citrus aurantium var. sinensis</name>
    <dbReference type="NCBI Taxonomy" id="2711"/>
    <lineage>
        <taxon>Eukaryota</taxon>
        <taxon>Viridiplantae</taxon>
        <taxon>Streptophyta</taxon>
        <taxon>Embryophyta</taxon>
        <taxon>Tracheophyta</taxon>
        <taxon>Spermatophyta</taxon>
        <taxon>Magnoliopsida</taxon>
        <taxon>eudicotyledons</taxon>
        <taxon>Gunneridae</taxon>
        <taxon>Pentapetalae</taxon>
        <taxon>rosids</taxon>
        <taxon>malvids</taxon>
        <taxon>Sapindales</taxon>
        <taxon>Rutaceae</taxon>
        <taxon>Aurantioideae</taxon>
        <taxon>Citrus</taxon>
    </lineage>
</organism>
<accession>A0ACB8MZ74</accession>
<name>A0ACB8MZ74_CITSI</name>
<evidence type="ECO:0000313" key="1">
    <source>
        <dbReference type="EMBL" id="KAH9791177.1"/>
    </source>
</evidence>